<sequence length="487" mass="54705">MKINRRQLLNLTLFATTTIIIKNLQQNSNQDTLWANELKPQIYKSKNGLLEVELIAQETPVNIDGKTAYLLTYNGQIPAPRLEAIAGDKVKIKFTNKLAQPTNIHYHGLHISPTGNADNAFLEIQPNQTFNYEFTIPDNHPSMTAWYHPHLHGYTAQQLSGGLAGLFIIKGELDDIPEINSAKEEFIVLQDFPLDNNGRLTDSRMMSLMMGREGDVITVNGEIKPQISLNKGGWLRLRILNASTSRFYNLSLDDNPFYLIATDGGAIASPQEMTRLLLTPGQRAEIMIKGENKQSSLKLINLPYNRGGMGMMGNGMMGGGMMGRRNNNSSQILATINLNQSNQNNQSVSLPNQLNTITALPSPSQVRSFTLNHGMANGMAFLINGKSYNHQRIDTEVKLNTVEEWELINTGMMDHPFHIHVNSFQVISRNDIPENLLAWRDTVLVKRGERVKIRIRFDDFTGKTVYHCHILDHEDLGMMGNLQINSE</sequence>
<dbReference type="EMBL" id="WMIA01000008">
    <property type="protein sequence ID" value="MTF38938.1"/>
    <property type="molecule type" value="Genomic_DNA"/>
</dbReference>
<name>A0A844GVP0_9CHRO</name>
<dbReference type="Gene3D" id="2.60.40.420">
    <property type="entry name" value="Cupredoxins - blue copper proteins"/>
    <property type="match status" value="3"/>
</dbReference>
<dbReference type="Pfam" id="PF07732">
    <property type="entry name" value="Cu-oxidase_3"/>
    <property type="match status" value="1"/>
</dbReference>
<dbReference type="PROSITE" id="PS00080">
    <property type="entry name" value="MULTICOPPER_OXIDASE2"/>
    <property type="match status" value="1"/>
</dbReference>
<keyword evidence="2" id="KW-0560">Oxidoreductase</keyword>
<evidence type="ECO:0000256" key="1">
    <source>
        <dbReference type="ARBA" id="ARBA00022723"/>
    </source>
</evidence>
<protein>
    <submittedName>
        <fullName evidence="6">Multicopper oxidase domain-containing protein</fullName>
    </submittedName>
</protein>
<dbReference type="GO" id="GO:0030288">
    <property type="term" value="C:outer membrane-bounded periplasmic space"/>
    <property type="evidence" value="ECO:0007669"/>
    <property type="project" value="TreeGrafter"/>
</dbReference>
<feature type="domain" description="Plastocyanin-like" evidence="3">
    <location>
        <begin position="196"/>
        <end position="292"/>
    </location>
</feature>
<evidence type="ECO:0000259" key="3">
    <source>
        <dbReference type="Pfam" id="PF00394"/>
    </source>
</evidence>
<evidence type="ECO:0000259" key="4">
    <source>
        <dbReference type="Pfam" id="PF07731"/>
    </source>
</evidence>
<dbReference type="SUPFAM" id="SSF49503">
    <property type="entry name" value="Cupredoxins"/>
    <property type="match status" value="3"/>
</dbReference>
<dbReference type="InterPro" id="IPR008972">
    <property type="entry name" value="Cupredoxin"/>
</dbReference>
<dbReference type="PANTHER" id="PTHR11709:SF2">
    <property type="entry name" value="MULTICOPPER OXIDASE LPR1"/>
    <property type="match status" value="1"/>
</dbReference>
<dbReference type="Pfam" id="PF00394">
    <property type="entry name" value="Cu-oxidase"/>
    <property type="match status" value="1"/>
</dbReference>
<dbReference type="InterPro" id="IPR011706">
    <property type="entry name" value="Cu-oxidase_C"/>
</dbReference>
<evidence type="ECO:0000256" key="2">
    <source>
        <dbReference type="ARBA" id="ARBA00023002"/>
    </source>
</evidence>
<dbReference type="CDD" id="cd13881">
    <property type="entry name" value="CuRO_2_McoC_like"/>
    <property type="match status" value="1"/>
</dbReference>
<feature type="domain" description="Plastocyanin-like" evidence="5">
    <location>
        <begin position="57"/>
        <end position="171"/>
    </location>
</feature>
<dbReference type="CDD" id="cd13853">
    <property type="entry name" value="CuRO_1_Tth-MCO_like"/>
    <property type="match status" value="1"/>
</dbReference>
<dbReference type="CDD" id="cd13900">
    <property type="entry name" value="CuRO_3_Tth-MCO_like"/>
    <property type="match status" value="1"/>
</dbReference>
<feature type="domain" description="Plastocyanin-like" evidence="4">
    <location>
        <begin position="363"/>
        <end position="485"/>
    </location>
</feature>
<dbReference type="InterPro" id="IPR011707">
    <property type="entry name" value="Cu-oxidase-like_N"/>
</dbReference>
<dbReference type="InterPro" id="IPR001117">
    <property type="entry name" value="Cu-oxidase_2nd"/>
</dbReference>
<keyword evidence="1" id="KW-0479">Metal-binding</keyword>
<dbReference type="RefSeq" id="WP_155083740.1">
    <property type="nucleotide sequence ID" value="NZ_WMIA01000008.1"/>
</dbReference>
<accession>A0A844GVP0</accession>
<comment type="caution">
    <text evidence="6">The sequence shown here is derived from an EMBL/GenBank/DDBJ whole genome shotgun (WGS) entry which is preliminary data.</text>
</comment>
<dbReference type="PANTHER" id="PTHR11709">
    <property type="entry name" value="MULTI-COPPER OXIDASE"/>
    <property type="match status" value="1"/>
</dbReference>
<organism evidence="6 7">
    <name type="scientific">Cyanobacterium aponinum 0216</name>
    <dbReference type="NCBI Taxonomy" id="2676140"/>
    <lineage>
        <taxon>Bacteria</taxon>
        <taxon>Bacillati</taxon>
        <taxon>Cyanobacteriota</taxon>
        <taxon>Cyanophyceae</taxon>
        <taxon>Oscillatoriophycideae</taxon>
        <taxon>Chroococcales</taxon>
        <taxon>Geminocystaceae</taxon>
        <taxon>Cyanobacterium</taxon>
    </lineage>
</organism>
<gene>
    <name evidence="6" type="ORF">GGC33_08350</name>
</gene>
<dbReference type="InterPro" id="IPR045087">
    <property type="entry name" value="Cu-oxidase_fam"/>
</dbReference>
<evidence type="ECO:0000259" key="5">
    <source>
        <dbReference type="Pfam" id="PF07732"/>
    </source>
</evidence>
<reference evidence="6 7" key="1">
    <citation type="submission" date="2019-11" db="EMBL/GenBank/DDBJ databases">
        <title>Isolation of a new High Light Tolerant Cyanobacteria.</title>
        <authorList>
            <person name="Dobson Z."/>
            <person name="Vaughn N."/>
            <person name="Vaughn M."/>
            <person name="Fromme P."/>
            <person name="Mazor Y."/>
        </authorList>
    </citation>
    <scope>NUCLEOTIDE SEQUENCE [LARGE SCALE GENOMIC DNA]</scope>
    <source>
        <strain evidence="6 7">0216</strain>
    </source>
</reference>
<dbReference type="AlphaFoldDB" id="A0A844GVP0"/>
<evidence type="ECO:0000313" key="7">
    <source>
        <dbReference type="Proteomes" id="UP000437131"/>
    </source>
</evidence>
<proteinExistence type="predicted"/>
<evidence type="ECO:0000313" key="6">
    <source>
        <dbReference type="EMBL" id="MTF38938.1"/>
    </source>
</evidence>
<dbReference type="GO" id="GO:0005507">
    <property type="term" value="F:copper ion binding"/>
    <property type="evidence" value="ECO:0007669"/>
    <property type="project" value="InterPro"/>
</dbReference>
<dbReference type="Proteomes" id="UP000437131">
    <property type="component" value="Unassembled WGS sequence"/>
</dbReference>
<dbReference type="InterPro" id="IPR002355">
    <property type="entry name" value="Cu_oxidase_Cu_BS"/>
</dbReference>
<dbReference type="GO" id="GO:0016491">
    <property type="term" value="F:oxidoreductase activity"/>
    <property type="evidence" value="ECO:0007669"/>
    <property type="project" value="UniProtKB-KW"/>
</dbReference>
<dbReference type="Pfam" id="PF07731">
    <property type="entry name" value="Cu-oxidase_2"/>
    <property type="match status" value="1"/>
</dbReference>